<evidence type="ECO:0000256" key="3">
    <source>
        <dbReference type="ARBA" id="ARBA00022452"/>
    </source>
</evidence>
<keyword evidence="9 11" id="KW-0472">Membrane</keyword>
<dbReference type="PROSITE" id="PS52016">
    <property type="entry name" value="TONB_DEPENDENT_REC_3"/>
    <property type="match status" value="1"/>
</dbReference>
<evidence type="ECO:0000256" key="2">
    <source>
        <dbReference type="ARBA" id="ARBA00022448"/>
    </source>
</evidence>
<proteinExistence type="inferred from homology"/>
<feature type="signal peptide" evidence="13">
    <location>
        <begin position="1"/>
        <end position="24"/>
    </location>
</feature>
<reference evidence="16 17" key="1">
    <citation type="submission" date="2021-08" db="EMBL/GenBank/DDBJ databases">
        <authorList>
            <person name="Tuo L."/>
        </authorList>
    </citation>
    <scope>NUCLEOTIDE SEQUENCE [LARGE SCALE GENOMIC DNA]</scope>
    <source>
        <strain evidence="16 17">JCM 31229</strain>
    </source>
</reference>
<evidence type="ECO:0000256" key="11">
    <source>
        <dbReference type="PROSITE-ProRule" id="PRU01360"/>
    </source>
</evidence>
<protein>
    <submittedName>
        <fullName evidence="16">TonB-dependent receptor</fullName>
    </submittedName>
</protein>
<dbReference type="InterPro" id="IPR000531">
    <property type="entry name" value="Beta-barrel_TonB"/>
</dbReference>
<dbReference type="RefSeq" id="WP_222991914.1">
    <property type="nucleotide sequence ID" value="NZ_JAINVV010000010.1"/>
</dbReference>
<gene>
    <name evidence="16" type="ORF">K7G82_21020</name>
</gene>
<dbReference type="InterPro" id="IPR039426">
    <property type="entry name" value="TonB-dep_rcpt-like"/>
</dbReference>
<evidence type="ECO:0000256" key="10">
    <source>
        <dbReference type="ARBA" id="ARBA00023237"/>
    </source>
</evidence>
<evidence type="ECO:0000256" key="12">
    <source>
        <dbReference type="RuleBase" id="RU003357"/>
    </source>
</evidence>
<keyword evidence="3 11" id="KW-1134">Transmembrane beta strand</keyword>
<comment type="caution">
    <text evidence="16">The sequence shown here is derived from an EMBL/GenBank/DDBJ whole genome shotgun (WGS) entry which is preliminary data.</text>
</comment>
<dbReference type="CDD" id="cd01347">
    <property type="entry name" value="ligand_gated_channel"/>
    <property type="match status" value="1"/>
</dbReference>
<dbReference type="SUPFAM" id="SSF56935">
    <property type="entry name" value="Porins"/>
    <property type="match status" value="1"/>
</dbReference>
<dbReference type="Pfam" id="PF07715">
    <property type="entry name" value="Plug"/>
    <property type="match status" value="1"/>
</dbReference>
<comment type="subcellular location">
    <subcellularLocation>
        <location evidence="1 11">Cell outer membrane</location>
        <topology evidence="1 11">Multi-pass membrane protein</topology>
    </subcellularLocation>
</comment>
<evidence type="ECO:0000259" key="15">
    <source>
        <dbReference type="Pfam" id="PF07715"/>
    </source>
</evidence>
<dbReference type="Pfam" id="PF00593">
    <property type="entry name" value="TonB_dep_Rec_b-barrel"/>
    <property type="match status" value="1"/>
</dbReference>
<evidence type="ECO:0000256" key="4">
    <source>
        <dbReference type="ARBA" id="ARBA00022496"/>
    </source>
</evidence>
<evidence type="ECO:0000313" key="16">
    <source>
        <dbReference type="EMBL" id="MBY8824800.1"/>
    </source>
</evidence>
<feature type="domain" description="TonB-dependent receptor plug" evidence="15">
    <location>
        <begin position="63"/>
        <end position="173"/>
    </location>
</feature>
<evidence type="ECO:0000256" key="7">
    <source>
        <dbReference type="ARBA" id="ARBA00023065"/>
    </source>
</evidence>
<evidence type="ECO:0000256" key="9">
    <source>
        <dbReference type="ARBA" id="ARBA00023136"/>
    </source>
</evidence>
<evidence type="ECO:0000256" key="13">
    <source>
        <dbReference type="SAM" id="SignalP"/>
    </source>
</evidence>
<dbReference type="Gene3D" id="2.40.170.20">
    <property type="entry name" value="TonB-dependent receptor, beta-barrel domain"/>
    <property type="match status" value="1"/>
</dbReference>
<keyword evidence="5 11" id="KW-0812">Transmembrane</keyword>
<evidence type="ECO:0000256" key="1">
    <source>
        <dbReference type="ARBA" id="ARBA00004571"/>
    </source>
</evidence>
<keyword evidence="7" id="KW-0406">Ion transport</keyword>
<keyword evidence="16" id="KW-0675">Receptor</keyword>
<keyword evidence="8 12" id="KW-0798">TonB box</keyword>
<sequence>MRNGRNIQRTIAAALASAASIVVAASPGFAQTGANPGQNGAANEAPQAADEIVVTATRRAETVRDVPFNIQAISADTLEKTGATDLTDFARTVPGLSMNDYGPSGGAKLVLRGLRTGSEAGLAPTTTVYVDEVQVDMPYRGTPLDLKLLDIERVEVLRGPQGTLFGGGAIGGTLRYISKKPDTTKFEGSVGGELSTTRHGGANYNLTGMINVPVNDWIAIRANLGRFDNDGFIDNVRTGAKNVNDDRTTSGRIAVLMKPVDDLEVSLTYYRQTARYGESVLQRESQPRLTVDYIHPGITRYRAQLANLTLAYDFGWAKLTSSSSYIDEKHDSSNDGTFGIRDSIFGSFLDPDDIPEFTEYSVRRARSHAFTQEVRLVSASDGPFNWIIGGYYNKERTGENDQEFVPIPFPGQAAFEQNIIGAKINDNKEYNYAYTDRSRQYAVFGELKYQFTDAWQASVGGRYFDVRGDGEFYAIDQWFGRNARDANGLARTVPYADEFSYGSNHEKGTVWRFNTSYKLGAGLIYATIAQGFRPGGFNRLTPNTGVPPEGYQFNSDDLISYELGGKFSFAQNRIYVSSALFRIDWSDIQTTVRTPIGFSYQGNAGKAVSQGIEIELNARDILTRGLSFNLGYSYTDAKLTESIERIGFKGERMPLVPRHALSLMADYSTELSGGLKAGMNWLTSYTSGSYADFGRFQPVRGTTAGSLIPSTTVNRQYLPIAGYWLSSLSLRLEGDSWSARIFADNLFDARFKTSRSFTFANSNFATSDVTYYANRPRTIGIGLTKRF</sequence>
<dbReference type="EMBL" id="JAINVV010000010">
    <property type="protein sequence ID" value="MBY8824800.1"/>
    <property type="molecule type" value="Genomic_DNA"/>
</dbReference>
<dbReference type="Proteomes" id="UP000706039">
    <property type="component" value="Unassembled WGS sequence"/>
</dbReference>
<keyword evidence="17" id="KW-1185">Reference proteome</keyword>
<keyword evidence="13" id="KW-0732">Signal</keyword>
<keyword evidence="2 11" id="KW-0813">Transport</keyword>
<evidence type="ECO:0000259" key="14">
    <source>
        <dbReference type="Pfam" id="PF00593"/>
    </source>
</evidence>
<feature type="chain" id="PRO_5045482782" evidence="13">
    <location>
        <begin position="25"/>
        <end position="787"/>
    </location>
</feature>
<feature type="domain" description="TonB-dependent receptor-like beta-barrel" evidence="14">
    <location>
        <begin position="267"/>
        <end position="746"/>
    </location>
</feature>
<comment type="similarity">
    <text evidence="11 12">Belongs to the TonB-dependent receptor family.</text>
</comment>
<evidence type="ECO:0000256" key="6">
    <source>
        <dbReference type="ARBA" id="ARBA00023004"/>
    </source>
</evidence>
<evidence type="ECO:0000256" key="5">
    <source>
        <dbReference type="ARBA" id="ARBA00022692"/>
    </source>
</evidence>
<dbReference type="InterPro" id="IPR012910">
    <property type="entry name" value="Plug_dom"/>
</dbReference>
<evidence type="ECO:0000256" key="8">
    <source>
        <dbReference type="ARBA" id="ARBA00023077"/>
    </source>
</evidence>
<keyword evidence="10 11" id="KW-0998">Cell outer membrane</keyword>
<name>A0ABS7PTX9_9SPHN</name>
<keyword evidence="6" id="KW-0408">Iron</keyword>
<keyword evidence="4" id="KW-0410">Iron transport</keyword>
<dbReference type="InterPro" id="IPR036942">
    <property type="entry name" value="Beta-barrel_TonB_sf"/>
</dbReference>
<dbReference type="PANTHER" id="PTHR32552:SF81">
    <property type="entry name" value="TONB-DEPENDENT OUTER MEMBRANE RECEPTOR"/>
    <property type="match status" value="1"/>
</dbReference>
<evidence type="ECO:0000313" key="17">
    <source>
        <dbReference type="Proteomes" id="UP000706039"/>
    </source>
</evidence>
<dbReference type="PANTHER" id="PTHR32552">
    <property type="entry name" value="FERRICHROME IRON RECEPTOR-RELATED"/>
    <property type="match status" value="1"/>
</dbReference>
<organism evidence="16 17">
    <name type="scientific">Sphingomonas colocasiae</name>
    <dbReference type="NCBI Taxonomy" id="1848973"/>
    <lineage>
        <taxon>Bacteria</taxon>
        <taxon>Pseudomonadati</taxon>
        <taxon>Pseudomonadota</taxon>
        <taxon>Alphaproteobacteria</taxon>
        <taxon>Sphingomonadales</taxon>
        <taxon>Sphingomonadaceae</taxon>
        <taxon>Sphingomonas</taxon>
    </lineage>
</organism>
<accession>A0ABS7PTX9</accession>